<keyword evidence="3" id="KW-1185">Reference proteome</keyword>
<dbReference type="InterPro" id="IPR010982">
    <property type="entry name" value="Lambda_DNA-bd_dom_sf"/>
</dbReference>
<dbReference type="SUPFAM" id="SSF47413">
    <property type="entry name" value="lambda repressor-like DNA-binding domains"/>
    <property type="match status" value="1"/>
</dbReference>
<accession>A0A5J4K1N5</accession>
<dbReference type="AlphaFoldDB" id="A0A5J4K1N5"/>
<reference evidence="2 3" key="1">
    <citation type="journal article" date="2019" name="Int. J. Syst. Evol. Microbiol.">
        <title>Thermogemmatispora aurantia sp. nov. and Thermogemmatispora argillosa sp. nov., within the class Ktedonobacteria, and emended description of the genus Thermogemmatispora.</title>
        <authorList>
            <person name="Zheng Y."/>
            <person name="Wang C.M."/>
            <person name="Sakai Y."/>
            <person name="Abe K."/>
            <person name="Yokota A."/>
            <person name="Yabe S."/>
        </authorList>
    </citation>
    <scope>NUCLEOTIDE SEQUENCE [LARGE SCALE GENOMIC DNA]</scope>
    <source>
        <strain evidence="2 3">A1-2</strain>
    </source>
</reference>
<evidence type="ECO:0000313" key="2">
    <source>
        <dbReference type="EMBL" id="GER81715.1"/>
    </source>
</evidence>
<organism evidence="2 3">
    <name type="scientific">Thermogemmatispora aurantia</name>
    <dbReference type="NCBI Taxonomy" id="2045279"/>
    <lineage>
        <taxon>Bacteria</taxon>
        <taxon>Bacillati</taxon>
        <taxon>Chloroflexota</taxon>
        <taxon>Ktedonobacteria</taxon>
        <taxon>Thermogemmatisporales</taxon>
        <taxon>Thermogemmatisporaceae</taxon>
        <taxon>Thermogemmatispora</taxon>
    </lineage>
</organism>
<dbReference type="PROSITE" id="PS50943">
    <property type="entry name" value="HTH_CROC1"/>
    <property type="match status" value="1"/>
</dbReference>
<dbReference type="CDD" id="cd00093">
    <property type="entry name" value="HTH_XRE"/>
    <property type="match status" value="1"/>
</dbReference>
<dbReference type="EMBL" id="BKZV01000001">
    <property type="protein sequence ID" value="GER81715.1"/>
    <property type="molecule type" value="Genomic_DNA"/>
</dbReference>
<name>A0A5J4K1N5_9CHLR</name>
<dbReference type="Pfam" id="PF13443">
    <property type="entry name" value="HTH_26"/>
    <property type="match status" value="1"/>
</dbReference>
<comment type="caution">
    <text evidence="2">The sequence shown here is derived from an EMBL/GenBank/DDBJ whole genome shotgun (WGS) entry which is preliminary data.</text>
</comment>
<protein>
    <recommendedName>
        <fullName evidence="1">HTH cro/C1-type domain-containing protein</fullName>
    </recommendedName>
</protein>
<gene>
    <name evidence="2" type="ORF">KTAU_03530</name>
</gene>
<dbReference type="InterPro" id="IPR001387">
    <property type="entry name" value="Cro/C1-type_HTH"/>
</dbReference>
<feature type="domain" description="HTH cro/C1-type" evidence="1">
    <location>
        <begin position="6"/>
        <end position="61"/>
    </location>
</feature>
<dbReference type="RefSeq" id="WP_151726726.1">
    <property type="nucleotide sequence ID" value="NZ_BKZV01000001.1"/>
</dbReference>
<sequence>MLRLRVREVAEAKGVSRTKLSQRSEISYDVIKEIFRNPYRVVTTDTLQRLARALHVPATDLIEEVSEEQWKRETGQINRHPPDEQ</sequence>
<dbReference type="SMART" id="SM00530">
    <property type="entry name" value="HTH_XRE"/>
    <property type="match status" value="1"/>
</dbReference>
<dbReference type="Proteomes" id="UP000334820">
    <property type="component" value="Unassembled WGS sequence"/>
</dbReference>
<dbReference type="Gene3D" id="1.10.260.40">
    <property type="entry name" value="lambda repressor-like DNA-binding domains"/>
    <property type="match status" value="1"/>
</dbReference>
<evidence type="ECO:0000259" key="1">
    <source>
        <dbReference type="PROSITE" id="PS50943"/>
    </source>
</evidence>
<evidence type="ECO:0000313" key="3">
    <source>
        <dbReference type="Proteomes" id="UP000334820"/>
    </source>
</evidence>
<dbReference type="GO" id="GO:0003677">
    <property type="term" value="F:DNA binding"/>
    <property type="evidence" value="ECO:0007669"/>
    <property type="project" value="InterPro"/>
</dbReference>
<proteinExistence type="predicted"/>